<sequence>MMHSKWKAPSDSPTLATKRNHLRRSGQPNLRSST</sequence>
<evidence type="ECO:0000256" key="1">
    <source>
        <dbReference type="SAM" id="MobiDB-lite"/>
    </source>
</evidence>
<name>A0A915IG58_ROMCU</name>
<feature type="region of interest" description="Disordered" evidence="1">
    <location>
        <begin position="1"/>
        <end position="34"/>
    </location>
</feature>
<protein>
    <submittedName>
        <fullName evidence="3">Uncharacterized protein</fullName>
    </submittedName>
</protein>
<dbReference type="AlphaFoldDB" id="A0A915IG58"/>
<proteinExistence type="predicted"/>
<evidence type="ECO:0000313" key="3">
    <source>
        <dbReference type="WBParaSite" id="nRc.2.0.1.t13110-RA"/>
    </source>
</evidence>
<keyword evidence="2" id="KW-1185">Reference proteome</keyword>
<dbReference type="WBParaSite" id="nRc.2.0.1.t13110-RA">
    <property type="protein sequence ID" value="nRc.2.0.1.t13110-RA"/>
    <property type="gene ID" value="nRc.2.0.1.g13110"/>
</dbReference>
<evidence type="ECO:0000313" key="2">
    <source>
        <dbReference type="Proteomes" id="UP000887565"/>
    </source>
</evidence>
<dbReference type="Proteomes" id="UP000887565">
    <property type="component" value="Unplaced"/>
</dbReference>
<accession>A0A915IG58</accession>
<organism evidence="2 3">
    <name type="scientific">Romanomermis culicivorax</name>
    <name type="common">Nematode worm</name>
    <dbReference type="NCBI Taxonomy" id="13658"/>
    <lineage>
        <taxon>Eukaryota</taxon>
        <taxon>Metazoa</taxon>
        <taxon>Ecdysozoa</taxon>
        <taxon>Nematoda</taxon>
        <taxon>Enoplea</taxon>
        <taxon>Dorylaimia</taxon>
        <taxon>Mermithida</taxon>
        <taxon>Mermithoidea</taxon>
        <taxon>Mermithidae</taxon>
        <taxon>Romanomermis</taxon>
    </lineage>
</organism>
<reference evidence="3" key="1">
    <citation type="submission" date="2022-11" db="UniProtKB">
        <authorList>
            <consortium name="WormBaseParasite"/>
        </authorList>
    </citation>
    <scope>IDENTIFICATION</scope>
</reference>